<sequence>MPDAAAELTIERVLCAVECIPIGRVVSYGDLAELVGTSARRVGAIMASAGPGVPWWRVVNASGRLPGHLVAEASRRWADEGTPAVDGRCVMSQARADLPRLAADHEARLAEWASPARDLTSSAVQ</sequence>
<keyword evidence="1" id="KW-0227">DNA damage</keyword>
<proteinExistence type="predicted"/>
<evidence type="ECO:0000259" key="2">
    <source>
        <dbReference type="Pfam" id="PF01035"/>
    </source>
</evidence>
<protein>
    <submittedName>
        <fullName evidence="3">MGMT family protein</fullName>
    </submittedName>
    <submittedName>
        <fullName evidence="4">Predicted methylated DNA-protein cysteine methyltransferase</fullName>
    </submittedName>
</protein>
<dbReference type="EMBL" id="LR134406">
    <property type="protein sequence ID" value="VEH69369.1"/>
    <property type="molecule type" value="Genomic_DNA"/>
</dbReference>
<dbReference type="InterPro" id="IPR052520">
    <property type="entry name" value="ATL_DNA_repair"/>
</dbReference>
<evidence type="ECO:0000313" key="4">
    <source>
        <dbReference type="EMBL" id="VEH69369.1"/>
    </source>
</evidence>
<dbReference type="AlphaFoldDB" id="A0A3N4D9R5"/>
<dbReference type="GO" id="GO:0006281">
    <property type="term" value="P:DNA repair"/>
    <property type="evidence" value="ECO:0007669"/>
    <property type="project" value="InterPro"/>
</dbReference>
<keyword evidence="4" id="KW-0489">Methyltransferase</keyword>
<dbReference type="PANTHER" id="PTHR42942">
    <property type="entry name" value="6-O-METHYLGUANINE DNA METHYLTRANSFERASE"/>
    <property type="match status" value="1"/>
</dbReference>
<dbReference type="Gene3D" id="1.10.10.10">
    <property type="entry name" value="Winged helix-like DNA-binding domain superfamily/Winged helix DNA-binding domain"/>
    <property type="match status" value="1"/>
</dbReference>
<dbReference type="GO" id="GO:0008168">
    <property type="term" value="F:methyltransferase activity"/>
    <property type="evidence" value="ECO:0007669"/>
    <property type="project" value="UniProtKB-KW"/>
</dbReference>
<gene>
    <name evidence="3" type="ORF">J5A53_12500</name>
    <name evidence="4" type="ORF">NCTC12967_00636</name>
</gene>
<reference evidence="4 5" key="1">
    <citation type="submission" date="2018-12" db="EMBL/GenBank/DDBJ databases">
        <authorList>
            <consortium name="Pathogen Informatics"/>
        </authorList>
    </citation>
    <scope>NUCLEOTIDE SEQUENCE [LARGE SCALE GENOMIC DNA]</scope>
    <source>
        <strain evidence="4 5">NCTC12967</strain>
    </source>
</reference>
<accession>A0A3N4D9R5</accession>
<dbReference type="InterPro" id="IPR036217">
    <property type="entry name" value="MethylDNA_cys_MeTrfase_DNAb"/>
</dbReference>
<evidence type="ECO:0000313" key="3">
    <source>
        <dbReference type="EMBL" id="QUC10585.1"/>
    </source>
</evidence>
<dbReference type="Proteomes" id="UP000273044">
    <property type="component" value="Chromosome"/>
</dbReference>
<name>A0A3N4D9R5_9ACTN</name>
<dbReference type="InterPro" id="IPR014048">
    <property type="entry name" value="MethylDNA_cys_MeTrfase_DNA-bd"/>
</dbReference>
<dbReference type="Proteomes" id="UP000677180">
    <property type="component" value="Chromosome"/>
</dbReference>
<dbReference type="CDD" id="cd06445">
    <property type="entry name" value="ATase"/>
    <property type="match status" value="1"/>
</dbReference>
<organism evidence="4 5">
    <name type="scientific">Arachnia propionica</name>
    <dbReference type="NCBI Taxonomy" id="1750"/>
    <lineage>
        <taxon>Bacteria</taxon>
        <taxon>Bacillati</taxon>
        <taxon>Actinomycetota</taxon>
        <taxon>Actinomycetes</taxon>
        <taxon>Propionibacteriales</taxon>
        <taxon>Propionibacteriaceae</taxon>
        <taxon>Arachnia</taxon>
    </lineage>
</organism>
<dbReference type="OMA" id="CAVECIP"/>
<keyword evidence="4" id="KW-0808">Transferase</keyword>
<dbReference type="RefSeq" id="WP_014845762.1">
    <property type="nucleotide sequence ID" value="NZ_CP040007.1"/>
</dbReference>
<dbReference type="GeneID" id="64406124"/>
<dbReference type="EMBL" id="CP072385">
    <property type="protein sequence ID" value="QUC10585.1"/>
    <property type="molecule type" value="Genomic_DNA"/>
</dbReference>
<dbReference type="GO" id="GO:0032259">
    <property type="term" value="P:methylation"/>
    <property type="evidence" value="ECO:0007669"/>
    <property type="project" value="UniProtKB-KW"/>
</dbReference>
<reference evidence="3" key="2">
    <citation type="submission" date="2021-03" db="EMBL/GenBank/DDBJ databases">
        <title>Human Oral Microbial Genomes.</title>
        <authorList>
            <person name="Johnston C.D."/>
            <person name="Chen T."/>
            <person name="Dewhirst F.E."/>
        </authorList>
    </citation>
    <scope>NUCLEOTIDE SEQUENCE</scope>
    <source>
        <strain evidence="3">F0714</strain>
    </source>
</reference>
<evidence type="ECO:0000313" key="5">
    <source>
        <dbReference type="Proteomes" id="UP000273044"/>
    </source>
</evidence>
<dbReference type="SUPFAM" id="SSF46767">
    <property type="entry name" value="Methylated DNA-protein cysteine methyltransferase, C-terminal domain"/>
    <property type="match status" value="1"/>
</dbReference>
<dbReference type="PANTHER" id="PTHR42942:SF1">
    <property type="entry name" value="ALKYLTRANSFERASE-LIKE PROTEIN 1"/>
    <property type="match status" value="1"/>
</dbReference>
<dbReference type="InterPro" id="IPR036388">
    <property type="entry name" value="WH-like_DNA-bd_sf"/>
</dbReference>
<keyword evidence="5" id="KW-1185">Reference proteome</keyword>
<evidence type="ECO:0000256" key="1">
    <source>
        <dbReference type="ARBA" id="ARBA00022763"/>
    </source>
</evidence>
<dbReference type="Pfam" id="PF01035">
    <property type="entry name" value="DNA_binding_1"/>
    <property type="match status" value="1"/>
</dbReference>
<dbReference type="OrthoDB" id="9132167at2"/>
<feature type="domain" description="Methylated-DNA-[protein]-cysteine S-methyltransferase DNA binding" evidence="2">
    <location>
        <begin position="11"/>
        <end position="68"/>
    </location>
</feature>